<organism evidence="1">
    <name type="scientific">marine sediment metagenome</name>
    <dbReference type="NCBI Taxonomy" id="412755"/>
    <lineage>
        <taxon>unclassified sequences</taxon>
        <taxon>metagenomes</taxon>
        <taxon>ecological metagenomes</taxon>
    </lineage>
</organism>
<evidence type="ECO:0000313" key="1">
    <source>
        <dbReference type="EMBL" id="KKM71427.1"/>
    </source>
</evidence>
<gene>
    <name evidence="1" type="ORF">LCGC14_1430660</name>
</gene>
<protein>
    <recommendedName>
        <fullName evidence="2">PAS domain-containing protein</fullName>
    </recommendedName>
</protein>
<name>A0A0F9MQD7_9ZZZZ</name>
<sequence>MASLSEENYNPEEYLLDTLNNLDIGFVKVSNDGIILNHNLTF</sequence>
<dbReference type="EMBL" id="LAZR01009638">
    <property type="protein sequence ID" value="KKM71427.1"/>
    <property type="molecule type" value="Genomic_DNA"/>
</dbReference>
<evidence type="ECO:0008006" key="2">
    <source>
        <dbReference type="Google" id="ProtNLM"/>
    </source>
</evidence>
<accession>A0A0F9MQD7</accession>
<comment type="caution">
    <text evidence="1">The sequence shown here is derived from an EMBL/GenBank/DDBJ whole genome shotgun (WGS) entry which is preliminary data.</text>
</comment>
<feature type="non-terminal residue" evidence="1">
    <location>
        <position position="42"/>
    </location>
</feature>
<dbReference type="AlphaFoldDB" id="A0A0F9MQD7"/>
<reference evidence="1" key="1">
    <citation type="journal article" date="2015" name="Nature">
        <title>Complex archaea that bridge the gap between prokaryotes and eukaryotes.</title>
        <authorList>
            <person name="Spang A."/>
            <person name="Saw J.H."/>
            <person name="Jorgensen S.L."/>
            <person name="Zaremba-Niedzwiedzka K."/>
            <person name="Martijn J."/>
            <person name="Lind A.E."/>
            <person name="van Eijk R."/>
            <person name="Schleper C."/>
            <person name="Guy L."/>
            <person name="Ettema T.J."/>
        </authorList>
    </citation>
    <scope>NUCLEOTIDE SEQUENCE</scope>
</reference>
<proteinExistence type="predicted"/>